<evidence type="ECO:0000256" key="2">
    <source>
        <dbReference type="ARBA" id="ARBA00006054"/>
    </source>
</evidence>
<dbReference type="Gene3D" id="3.40.50.720">
    <property type="entry name" value="NAD(P)-binding Rossmann-like Domain"/>
    <property type="match status" value="1"/>
</dbReference>
<feature type="binding site" evidence="7">
    <location>
        <begin position="13"/>
        <end position="18"/>
    </location>
    <ligand>
        <name>NAD(+)</name>
        <dbReference type="ChEBI" id="CHEBI:57540"/>
    </ligand>
</feature>
<accession>A0A4P9W528</accession>
<dbReference type="EMBL" id="KZ997725">
    <property type="protein sequence ID" value="RKO87042.1"/>
    <property type="molecule type" value="Genomic_DNA"/>
</dbReference>
<evidence type="ECO:0000256" key="8">
    <source>
        <dbReference type="RuleBase" id="RU000496"/>
    </source>
</evidence>
<name>A0A4P9W528_9FUNG</name>
<evidence type="ECO:0000256" key="7">
    <source>
        <dbReference type="PIRSR" id="PIRSR000102-3"/>
    </source>
</evidence>
<gene>
    <name evidence="11" type="ORF">BDK51DRAFT_17692</name>
</gene>
<evidence type="ECO:0000313" key="12">
    <source>
        <dbReference type="Proteomes" id="UP000269721"/>
    </source>
</evidence>
<feature type="domain" description="Lactate/malate dehydrogenase N-terminal" evidence="9">
    <location>
        <begin position="8"/>
        <end position="144"/>
    </location>
</feature>
<dbReference type="PROSITE" id="PS00064">
    <property type="entry name" value="L_LDH"/>
    <property type="match status" value="1"/>
</dbReference>
<feature type="binding site" evidence="7">
    <location>
        <position position="97"/>
    </location>
    <ligand>
        <name>NAD(+)</name>
        <dbReference type="ChEBI" id="CHEBI:57540"/>
    </ligand>
</feature>
<proteinExistence type="inferred from homology"/>
<keyword evidence="5 7" id="KW-0520">NAD</keyword>
<dbReference type="PROSITE" id="PS51257">
    <property type="entry name" value="PROKAR_LIPOPROTEIN"/>
    <property type="match status" value="1"/>
</dbReference>
<evidence type="ECO:0000256" key="6">
    <source>
        <dbReference type="PIRSR" id="PIRSR000102-1"/>
    </source>
</evidence>
<evidence type="ECO:0000256" key="4">
    <source>
        <dbReference type="ARBA" id="ARBA00023002"/>
    </source>
</evidence>
<evidence type="ECO:0000313" key="11">
    <source>
        <dbReference type="EMBL" id="RKO87042.1"/>
    </source>
</evidence>
<dbReference type="GO" id="GO:0006089">
    <property type="term" value="P:lactate metabolic process"/>
    <property type="evidence" value="ECO:0007669"/>
    <property type="project" value="TreeGrafter"/>
</dbReference>
<keyword evidence="12" id="KW-1185">Reference proteome</keyword>
<evidence type="ECO:0000256" key="5">
    <source>
        <dbReference type="ARBA" id="ARBA00023027"/>
    </source>
</evidence>
<dbReference type="InterPro" id="IPR015955">
    <property type="entry name" value="Lactate_DH/Glyco_Ohase_4_C"/>
</dbReference>
<dbReference type="PRINTS" id="PR00086">
    <property type="entry name" value="LLDHDRGNASE"/>
</dbReference>
<dbReference type="EC" id="1.1.1.27" evidence="3 8"/>
<dbReference type="Pfam" id="PF00056">
    <property type="entry name" value="Ldh_1_N"/>
    <property type="match status" value="1"/>
</dbReference>
<dbReference type="PIRSF" id="PIRSF000102">
    <property type="entry name" value="Lac_mal_DH"/>
    <property type="match status" value="1"/>
</dbReference>
<comment type="similarity">
    <text evidence="2">Belongs to the LDH/MDH superfamily. LDH family.</text>
</comment>
<dbReference type="CDD" id="cd00300">
    <property type="entry name" value="LDH_like"/>
    <property type="match status" value="1"/>
</dbReference>
<comment type="catalytic activity">
    <reaction evidence="8">
        <text>(S)-lactate + NAD(+) = pyruvate + NADH + H(+)</text>
        <dbReference type="Rhea" id="RHEA:23444"/>
        <dbReference type="ChEBI" id="CHEBI:15361"/>
        <dbReference type="ChEBI" id="CHEBI:15378"/>
        <dbReference type="ChEBI" id="CHEBI:16651"/>
        <dbReference type="ChEBI" id="CHEBI:57540"/>
        <dbReference type="ChEBI" id="CHEBI:57945"/>
        <dbReference type="EC" id="1.1.1.27"/>
    </reaction>
</comment>
<dbReference type="InterPro" id="IPR022383">
    <property type="entry name" value="Lactate/malate_DH_C"/>
</dbReference>
<dbReference type="SUPFAM" id="SSF51735">
    <property type="entry name" value="NAD(P)-binding Rossmann-fold domains"/>
    <property type="match status" value="1"/>
</dbReference>
<dbReference type="Proteomes" id="UP000269721">
    <property type="component" value="Unassembled WGS sequence"/>
</dbReference>
<dbReference type="PANTHER" id="PTHR43128:SF16">
    <property type="entry name" value="L-LACTATE DEHYDROGENASE"/>
    <property type="match status" value="1"/>
</dbReference>
<evidence type="ECO:0000256" key="1">
    <source>
        <dbReference type="ARBA" id="ARBA00004843"/>
    </source>
</evidence>
<dbReference type="AlphaFoldDB" id="A0A4P9W528"/>
<dbReference type="UniPathway" id="UPA00554">
    <property type="reaction ID" value="UER00611"/>
</dbReference>
<dbReference type="InterPro" id="IPR001236">
    <property type="entry name" value="Lactate/malate_DH_N"/>
</dbReference>
<feature type="active site" description="Proton acceptor" evidence="6">
    <location>
        <position position="177"/>
    </location>
</feature>
<dbReference type="GO" id="GO:0004459">
    <property type="term" value="F:L-lactate dehydrogenase (NAD+) activity"/>
    <property type="evidence" value="ECO:0007669"/>
    <property type="project" value="UniProtKB-EC"/>
</dbReference>
<protein>
    <recommendedName>
        <fullName evidence="3 8">L-lactate dehydrogenase</fullName>
        <ecNumber evidence="3 8">1.1.1.27</ecNumber>
    </recommendedName>
</protein>
<comment type="pathway">
    <text evidence="1 8">Fermentation; pyruvate fermentation to lactate; (S)-lactate from pyruvate: step 1/1.</text>
</comment>
<organism evidence="11 12">
    <name type="scientific">Blyttiomyces helicus</name>
    <dbReference type="NCBI Taxonomy" id="388810"/>
    <lineage>
        <taxon>Eukaryota</taxon>
        <taxon>Fungi</taxon>
        <taxon>Fungi incertae sedis</taxon>
        <taxon>Chytridiomycota</taxon>
        <taxon>Chytridiomycota incertae sedis</taxon>
        <taxon>Chytridiomycetes</taxon>
        <taxon>Chytridiomycetes incertae sedis</taxon>
        <taxon>Blyttiomyces</taxon>
    </lineage>
</organism>
<dbReference type="InterPro" id="IPR018177">
    <property type="entry name" value="L-lactate_DH_AS"/>
</dbReference>
<reference evidence="12" key="1">
    <citation type="journal article" date="2018" name="Nat. Microbiol.">
        <title>Leveraging single-cell genomics to expand the fungal tree of life.</title>
        <authorList>
            <person name="Ahrendt S.R."/>
            <person name="Quandt C.A."/>
            <person name="Ciobanu D."/>
            <person name="Clum A."/>
            <person name="Salamov A."/>
            <person name="Andreopoulos B."/>
            <person name="Cheng J.F."/>
            <person name="Woyke T."/>
            <person name="Pelin A."/>
            <person name="Henrissat B."/>
            <person name="Reynolds N.K."/>
            <person name="Benny G.L."/>
            <person name="Smith M.E."/>
            <person name="James T.Y."/>
            <person name="Grigoriev I.V."/>
        </authorList>
    </citation>
    <scope>NUCLEOTIDE SEQUENCE [LARGE SCALE GENOMIC DNA]</scope>
</reference>
<evidence type="ECO:0000256" key="3">
    <source>
        <dbReference type="ARBA" id="ARBA00012967"/>
    </source>
</evidence>
<dbReference type="InterPro" id="IPR001557">
    <property type="entry name" value="L-lactate/malate_DH"/>
</dbReference>
<dbReference type="Gene3D" id="3.90.110.10">
    <property type="entry name" value="Lactate dehydrogenase/glycoside hydrolase, family 4, C-terminal"/>
    <property type="match status" value="1"/>
</dbReference>
<feature type="binding site" evidence="7">
    <location>
        <begin position="120"/>
        <end position="122"/>
    </location>
    <ligand>
        <name>NAD(+)</name>
        <dbReference type="ChEBI" id="CHEBI:57540"/>
    </ligand>
</feature>
<sequence>MIANKPSRVAIIGAGSVGSTAAYACTLQGCASEVLLVDIDEKMRDAQVLDLQDCGFVSDTKVRAGSFADAGAADIIVITAGAKQRPGESRPELVGRNRAILASVLKNMQPIQPDAVLLIVANPVDALTSVAQQLSGLPKNQVLGSGTFLDSERLRAALADRLGVAQTAVHAYVIGEHGDSQVVAWGSATVGNTPLLQLPGMAGVNLPELAVSVRDKAQSIIAAKGATHFGIGTCVASLCAAILNDKRHVRPVSHYIPDLDVCIR</sequence>
<dbReference type="SMR" id="A0A4P9W528"/>
<dbReference type="Pfam" id="PF02866">
    <property type="entry name" value="Ldh_1_C"/>
    <property type="match status" value="1"/>
</dbReference>
<dbReference type="SUPFAM" id="SSF56327">
    <property type="entry name" value="LDH C-terminal domain-like"/>
    <property type="match status" value="1"/>
</dbReference>
<feature type="domain" description="Lactate/malate dehydrogenase C-terminal" evidence="10">
    <location>
        <begin position="147"/>
        <end position="253"/>
    </location>
</feature>
<keyword evidence="4 8" id="KW-0560">Oxidoreductase</keyword>
<dbReference type="OrthoDB" id="6270329at2759"/>
<evidence type="ECO:0000259" key="9">
    <source>
        <dbReference type="Pfam" id="PF00056"/>
    </source>
</evidence>
<dbReference type="InterPro" id="IPR036291">
    <property type="entry name" value="NAD(P)-bd_dom_sf"/>
</dbReference>
<dbReference type="PANTHER" id="PTHR43128">
    <property type="entry name" value="L-2-HYDROXYCARBOXYLATE DEHYDROGENASE (NAD(P)(+))"/>
    <property type="match status" value="1"/>
</dbReference>
<evidence type="ECO:0000259" key="10">
    <source>
        <dbReference type="Pfam" id="PF02866"/>
    </source>
</evidence>
<feature type="binding site" evidence="7">
    <location>
        <position position="38"/>
    </location>
    <ligand>
        <name>NAD(+)</name>
        <dbReference type="ChEBI" id="CHEBI:57540"/>
    </ligand>
</feature>